<proteinExistence type="evidence at transcript level"/>
<accession>R4WIA0</accession>
<organism evidence="1">
    <name type="scientific">Riptortus pedestris</name>
    <name type="common">Bean bug</name>
    <dbReference type="NCBI Taxonomy" id="329032"/>
    <lineage>
        <taxon>Eukaryota</taxon>
        <taxon>Metazoa</taxon>
        <taxon>Ecdysozoa</taxon>
        <taxon>Arthropoda</taxon>
        <taxon>Hexapoda</taxon>
        <taxon>Insecta</taxon>
        <taxon>Pterygota</taxon>
        <taxon>Neoptera</taxon>
        <taxon>Paraneoptera</taxon>
        <taxon>Hemiptera</taxon>
        <taxon>Heteroptera</taxon>
        <taxon>Panheteroptera</taxon>
        <taxon>Pentatomomorpha</taxon>
        <taxon>Coreoidea</taxon>
        <taxon>Alydidae</taxon>
        <taxon>Riptortus</taxon>
    </lineage>
</organism>
<name>R4WIA0_RIPPE</name>
<evidence type="ECO:0000313" key="1">
    <source>
        <dbReference type="EMBL" id="BAN20315.1"/>
    </source>
</evidence>
<protein>
    <submittedName>
        <fullName evidence="1">Uncharacterized protein</fullName>
    </submittedName>
</protein>
<reference evidence="1" key="1">
    <citation type="journal article" date="2013" name="PLoS ONE">
        <title>Gene expression in gut symbiotic organ of stinkbug affected by extracellular bacterial symbiont.</title>
        <authorList>
            <person name="Futahashi R."/>
            <person name="Tanaka K."/>
            <person name="Tanahashi M."/>
            <person name="Nikoh N."/>
            <person name="Kikuchi Y."/>
            <person name="Lee B.L."/>
            <person name="Fukatsu T."/>
        </authorList>
    </citation>
    <scope>NUCLEOTIDE SEQUENCE</scope>
    <source>
        <tissue evidence="1">Midgut</tissue>
    </source>
</reference>
<sequence length="212" mass="23681">METYNVISLLMFTVSFGSAFLQKFDINGLQSGTLQGAVILGKRNELKSIMDNELAPVLSQLHEASDELNNVVEIVQLKNAAFIAYNHHALQNYTLYSQNSTHKDHVQLSIALKDWKLGCGNFTQLSLDLVNLAFESTAAALKIGATSVEIMNDVITCPSWNPYKTYKCYAKNIQSVVDLVTFTKTVALPQIRNTVAQCKKPFIDFRMCWHGV</sequence>
<dbReference type="EMBL" id="AK417100">
    <property type="protein sequence ID" value="BAN20315.1"/>
    <property type="molecule type" value="mRNA"/>
</dbReference>
<dbReference type="AlphaFoldDB" id="R4WIA0"/>